<organism evidence="1">
    <name type="scientific">hydrocarbon metagenome</name>
    <dbReference type="NCBI Taxonomy" id="938273"/>
    <lineage>
        <taxon>unclassified sequences</taxon>
        <taxon>metagenomes</taxon>
        <taxon>ecological metagenomes</taxon>
    </lineage>
</organism>
<evidence type="ECO:0000313" key="1">
    <source>
        <dbReference type="EMBL" id="KUG23812.1"/>
    </source>
</evidence>
<sequence>MQFSEENEKYHDIPEWAKFLIMFGVSWTQIQYNKRRIAIISMPCDSAAAGLVTLGAMIRFLERPEANDFSQHLQRIRNEKNRILIYRKYPNWTFRYDGSDGGYDMIMQIKKSGNKCSRPPLRTIFHFKDVCFQGEPFIEDLIENELPYSTIYSALVSNNLNILEDNLRKTDSSACLAGRVMGERKTRDSLSKIHFTCGAMTASLDQLITVHNWSQENISRVSFFNTRIKKIDRYTAPPRLVVTDGDSAFLTVLDDKKLFGQSDIIAVIDRTLERDRLETITEKLQSISQWYVREDNQPGNVPLPIGMSLAIWKAR</sequence>
<reference evidence="1" key="1">
    <citation type="journal article" date="2015" name="Proc. Natl. Acad. Sci. U.S.A.">
        <title>Networks of energetic and metabolic interactions define dynamics in microbial communities.</title>
        <authorList>
            <person name="Embree M."/>
            <person name="Liu J.K."/>
            <person name="Al-Bassam M.M."/>
            <person name="Zengler K."/>
        </authorList>
    </citation>
    <scope>NUCLEOTIDE SEQUENCE</scope>
</reference>
<proteinExistence type="predicted"/>
<comment type="caution">
    <text evidence="1">The sequence shown here is derived from an EMBL/GenBank/DDBJ whole genome shotgun (WGS) entry which is preliminary data.</text>
</comment>
<protein>
    <submittedName>
        <fullName evidence="1">Uncharacterized protein</fullName>
    </submittedName>
</protein>
<dbReference type="EMBL" id="LNQE01000886">
    <property type="protein sequence ID" value="KUG23812.1"/>
    <property type="molecule type" value="Genomic_DNA"/>
</dbReference>
<dbReference type="AlphaFoldDB" id="A0A0W8FSQ2"/>
<name>A0A0W8FSQ2_9ZZZZ</name>
<accession>A0A0W8FSQ2</accession>
<gene>
    <name evidence="1" type="ORF">ASZ90_006408</name>
</gene>